<dbReference type="Proteomes" id="UP000284219">
    <property type="component" value="Unassembled WGS sequence"/>
</dbReference>
<evidence type="ECO:0000313" key="3">
    <source>
        <dbReference type="Proteomes" id="UP000284219"/>
    </source>
</evidence>
<keyword evidence="1" id="KW-0812">Transmembrane</keyword>
<dbReference type="OrthoDB" id="1846086at2"/>
<feature type="transmembrane region" description="Helical" evidence="1">
    <location>
        <begin position="47"/>
        <end position="69"/>
    </location>
</feature>
<reference evidence="2 3" key="1">
    <citation type="submission" date="2016-08" db="EMBL/GenBank/DDBJ databases">
        <title>Novel Firmicute Genomes.</title>
        <authorList>
            <person name="Poppleton D.I."/>
            <person name="Gribaldo S."/>
        </authorList>
    </citation>
    <scope>NUCLEOTIDE SEQUENCE [LARGE SCALE GENOMIC DNA]</scope>
    <source>
        <strain evidence="2 3">RAOx-1</strain>
    </source>
</reference>
<proteinExistence type="predicted"/>
<evidence type="ECO:0000313" key="2">
    <source>
        <dbReference type="EMBL" id="RKD25996.1"/>
    </source>
</evidence>
<protein>
    <recommendedName>
        <fullName evidence="4">DUF4179 domain-containing protein</fullName>
    </recommendedName>
</protein>
<dbReference type="EMBL" id="MCHY01000006">
    <property type="protein sequence ID" value="RKD25996.1"/>
    <property type="molecule type" value="Genomic_DNA"/>
</dbReference>
<evidence type="ECO:0000256" key="1">
    <source>
        <dbReference type="SAM" id="Phobius"/>
    </source>
</evidence>
<gene>
    <name evidence="2" type="ORF">BEP19_03460</name>
</gene>
<accession>A0A419SNX6</accession>
<evidence type="ECO:0008006" key="4">
    <source>
        <dbReference type="Google" id="ProtNLM"/>
    </source>
</evidence>
<dbReference type="RefSeq" id="WP_120188675.1">
    <property type="nucleotide sequence ID" value="NZ_MCHY01000006.1"/>
</dbReference>
<sequence length="340" mass="38379">MDKEIVNKISEELDPTDKQKKRMFNQILVNRQNKQTKPSPTRLKPKLVAALIACCLITTTAIAATFIGLDTKFLNFLNPSSEQQIKHLANGASTVEKKIKNKNGTLHINQVIGDSNLVYILMDFTAPEGTVLDKARYRFEDSDIRSIQGFQGIGFTKLDDKHAEDNQISMMMRLKTRESLMGQKIKLKLSDLQAADPFPGIFKTVIPGEWKTSFTLDFKDYSTVYDLDKPITLFDHAATLKSVSISPISVTIIVETPFVEEISKAHGWMEEVGLDEYLDNLPITINYTDGSSETTTIFNGMYVADTLKEELFIMKTFENVINDKEIESIVFFDTVIPVDQ</sequence>
<keyword evidence="1" id="KW-1133">Transmembrane helix</keyword>
<organism evidence="2 3">
    <name type="scientific">Ammoniphilus oxalaticus</name>
    <dbReference type="NCBI Taxonomy" id="66863"/>
    <lineage>
        <taxon>Bacteria</taxon>
        <taxon>Bacillati</taxon>
        <taxon>Bacillota</taxon>
        <taxon>Bacilli</taxon>
        <taxon>Bacillales</taxon>
        <taxon>Paenibacillaceae</taxon>
        <taxon>Aneurinibacillus group</taxon>
        <taxon>Ammoniphilus</taxon>
    </lineage>
</organism>
<keyword evidence="3" id="KW-1185">Reference proteome</keyword>
<dbReference type="AlphaFoldDB" id="A0A419SNX6"/>
<keyword evidence="1" id="KW-0472">Membrane</keyword>
<comment type="caution">
    <text evidence="2">The sequence shown here is derived from an EMBL/GenBank/DDBJ whole genome shotgun (WGS) entry which is preliminary data.</text>
</comment>
<name>A0A419SNX6_9BACL</name>